<comment type="caution">
    <text evidence="1">The sequence shown here is derived from an EMBL/GenBank/DDBJ whole genome shotgun (WGS) entry which is preliminary data.</text>
</comment>
<accession>A0A9X3I9P2</accession>
<proteinExistence type="predicted"/>
<gene>
    <name evidence="1" type="ORF">OQZ29_12110</name>
</gene>
<dbReference type="RefSeq" id="WP_010600677.1">
    <property type="nucleotide sequence ID" value="NZ_JAPJUH010000003.1"/>
</dbReference>
<reference evidence="1" key="1">
    <citation type="submission" date="2022-11" db="EMBL/GenBank/DDBJ databases">
        <authorList>
            <person name="Graham C."/>
            <person name="Newman J.D."/>
        </authorList>
    </citation>
    <scope>NUCLEOTIDE SEQUENCE</scope>
    <source>
        <strain evidence="1">DSM 19486</strain>
    </source>
</reference>
<evidence type="ECO:0000313" key="1">
    <source>
        <dbReference type="EMBL" id="MCX3265495.1"/>
    </source>
</evidence>
<name>A0A9X3I9P2_9SPHI</name>
<dbReference type="Proteomes" id="UP001142592">
    <property type="component" value="Unassembled WGS sequence"/>
</dbReference>
<dbReference type="EMBL" id="JAPJUH010000003">
    <property type="protein sequence ID" value="MCX3265495.1"/>
    <property type="molecule type" value="Genomic_DNA"/>
</dbReference>
<evidence type="ECO:0000313" key="2">
    <source>
        <dbReference type="Proteomes" id="UP001142592"/>
    </source>
</evidence>
<dbReference type="AlphaFoldDB" id="A0A9X3I9P2"/>
<organism evidence="1 2">
    <name type="scientific">Pedobacter agri</name>
    <dbReference type="NCBI Taxonomy" id="454586"/>
    <lineage>
        <taxon>Bacteria</taxon>
        <taxon>Pseudomonadati</taxon>
        <taxon>Bacteroidota</taxon>
        <taxon>Sphingobacteriia</taxon>
        <taxon>Sphingobacteriales</taxon>
        <taxon>Sphingobacteriaceae</taxon>
        <taxon>Pedobacter</taxon>
    </lineage>
</organism>
<protein>
    <submittedName>
        <fullName evidence="1">Uncharacterized protein</fullName>
    </submittedName>
</protein>
<dbReference type="PROSITE" id="PS51257">
    <property type="entry name" value="PROKAR_LIPOPROTEIN"/>
    <property type="match status" value="1"/>
</dbReference>
<keyword evidence="2" id="KW-1185">Reference proteome</keyword>
<sequence length="225" mass="25359">MKNIFKMLPILFLVIMTSCKKDKDNSTIAASELSTYQLAVTLKKQTGTDLRVFYFTQNGNEIIATLEGLNVKKTQTVIIKNDSFTFDELGDGNITYKFSFAKDVNGNLSFKSVSVTNKADITMSIDGSYISKLSDIKGDFDIHGYTYENMNGPYGLTFIKNTNNWRWDSSANKGTYTKISRGAWKGMLDGKAYFALTIEENYKGIMRPFLLIKGEDANFYKFGLV</sequence>